<evidence type="ECO:0000313" key="2">
    <source>
        <dbReference type="Proteomes" id="UP001232536"/>
    </source>
</evidence>
<name>A0ABT9D6F6_9CELL</name>
<keyword evidence="2" id="KW-1185">Reference proteome</keyword>
<gene>
    <name evidence="1" type="ORF">Q6348_02635</name>
</gene>
<reference evidence="1 2" key="1">
    <citation type="submission" date="2023-07" db="EMBL/GenBank/DDBJ databases">
        <title>Description of novel actinomycetes strains, isolated from tidal flat sediment.</title>
        <authorList>
            <person name="Lu C."/>
        </authorList>
    </citation>
    <scope>NUCLEOTIDE SEQUENCE [LARGE SCALE GENOMIC DNA]</scope>
    <source>
        <strain evidence="1 2">SYSU T00b441</strain>
    </source>
</reference>
<dbReference type="EMBL" id="JAUQYP010000001">
    <property type="protein sequence ID" value="MDO8106090.1"/>
    <property type="molecule type" value="Genomic_DNA"/>
</dbReference>
<organism evidence="1 2">
    <name type="scientific">Actinotalea lenta</name>
    <dbReference type="NCBI Taxonomy" id="3064654"/>
    <lineage>
        <taxon>Bacteria</taxon>
        <taxon>Bacillati</taxon>
        <taxon>Actinomycetota</taxon>
        <taxon>Actinomycetes</taxon>
        <taxon>Micrococcales</taxon>
        <taxon>Cellulomonadaceae</taxon>
        <taxon>Actinotalea</taxon>
    </lineage>
</organism>
<accession>A0ABT9D6F6</accession>
<proteinExistence type="predicted"/>
<protein>
    <submittedName>
        <fullName evidence="1">Uncharacterized protein</fullName>
    </submittedName>
</protein>
<dbReference type="RefSeq" id="WP_304599783.1">
    <property type="nucleotide sequence ID" value="NZ_JAUQYO010000002.1"/>
</dbReference>
<sequence>MPENGFTGTQSSFDEITAGLHDLSVPPATLARWAAMAGQLATAGYVPRQPAA</sequence>
<comment type="caution">
    <text evidence="1">The sequence shown here is derived from an EMBL/GenBank/DDBJ whole genome shotgun (WGS) entry which is preliminary data.</text>
</comment>
<evidence type="ECO:0000313" key="1">
    <source>
        <dbReference type="EMBL" id="MDO8106090.1"/>
    </source>
</evidence>
<dbReference type="Proteomes" id="UP001232536">
    <property type="component" value="Unassembled WGS sequence"/>
</dbReference>